<comment type="caution">
    <text evidence="2">The sequence shown here is derived from an EMBL/GenBank/DDBJ whole genome shotgun (WGS) entry which is preliminary data.</text>
</comment>
<dbReference type="Proteomes" id="UP000663862">
    <property type="component" value="Unassembled WGS sequence"/>
</dbReference>
<dbReference type="EMBL" id="CAJOBQ010001183">
    <property type="protein sequence ID" value="CAF4463774.1"/>
    <property type="molecule type" value="Genomic_DNA"/>
</dbReference>
<dbReference type="InterPro" id="IPR011256">
    <property type="entry name" value="Reg_factor_effector_dom_sf"/>
</dbReference>
<gene>
    <name evidence="1" type="ORF">FME351_LOCUS28026</name>
    <name evidence="2" type="ORF">TSG867_LOCUS18048</name>
</gene>
<dbReference type="Proteomes" id="UP000663869">
    <property type="component" value="Unassembled WGS sequence"/>
</dbReference>
<proteinExistence type="predicted"/>
<evidence type="ECO:0000313" key="2">
    <source>
        <dbReference type="EMBL" id="CAF4463774.1"/>
    </source>
</evidence>
<evidence type="ECO:0000313" key="3">
    <source>
        <dbReference type="Proteomes" id="UP000663862"/>
    </source>
</evidence>
<dbReference type="AlphaFoldDB" id="A0A820T1W7"/>
<evidence type="ECO:0000313" key="1">
    <source>
        <dbReference type="EMBL" id="CAF3705515.1"/>
    </source>
</evidence>
<protein>
    <submittedName>
        <fullName evidence="2">Uncharacterized protein</fullName>
    </submittedName>
</protein>
<dbReference type="SUPFAM" id="SSF55136">
    <property type="entry name" value="Probable bacterial effector-binding domain"/>
    <property type="match status" value="1"/>
</dbReference>
<dbReference type="EMBL" id="CAJNYU010003841">
    <property type="protein sequence ID" value="CAF3705515.1"/>
    <property type="molecule type" value="Genomic_DNA"/>
</dbReference>
<organism evidence="2 3">
    <name type="scientific">Rotaria socialis</name>
    <dbReference type="NCBI Taxonomy" id="392032"/>
    <lineage>
        <taxon>Eukaryota</taxon>
        <taxon>Metazoa</taxon>
        <taxon>Spiralia</taxon>
        <taxon>Gnathifera</taxon>
        <taxon>Rotifera</taxon>
        <taxon>Eurotatoria</taxon>
        <taxon>Bdelloidea</taxon>
        <taxon>Philodinida</taxon>
        <taxon>Philodinidae</taxon>
        <taxon>Rotaria</taxon>
    </lineage>
</organism>
<name>A0A820T1W7_9BILA</name>
<dbReference type="Gene3D" id="3.20.80.10">
    <property type="entry name" value="Regulatory factor, effector binding domain"/>
    <property type="match status" value="1"/>
</dbReference>
<reference evidence="2" key="1">
    <citation type="submission" date="2021-02" db="EMBL/GenBank/DDBJ databases">
        <authorList>
            <person name="Nowell W R."/>
        </authorList>
    </citation>
    <scope>NUCLEOTIDE SEQUENCE</scope>
</reference>
<sequence>MFGAINSETPPYDVIAKKDGYEIRRYSKQLMAQKTKISTAAPVIMQETESESDSFVKRTMSFTVAPSKFKSLDQPPTPNDKTIETV</sequence>
<accession>A0A820T1W7</accession>